<feature type="domain" description="FAD-binding oxidoreductase/transferase type 4 C-terminal" evidence="5">
    <location>
        <begin position="34"/>
        <end position="116"/>
    </location>
</feature>
<dbReference type="PANTHER" id="PTHR43716:SF1">
    <property type="entry name" value="D-2-HYDROXYGLUTARATE DEHYDROGENASE, MITOCHONDRIAL"/>
    <property type="match status" value="1"/>
</dbReference>
<reference evidence="6" key="1">
    <citation type="submission" date="2022-08" db="EMBL/GenBank/DDBJ databases">
        <authorList>
            <person name="Kallberg Y."/>
            <person name="Tangrot J."/>
            <person name="Rosling A."/>
        </authorList>
    </citation>
    <scope>NUCLEOTIDE SEQUENCE</scope>
    <source>
        <strain evidence="6">Wild A</strain>
    </source>
</reference>
<dbReference type="Pfam" id="PF02913">
    <property type="entry name" value="FAD-oxidase_C"/>
    <property type="match status" value="1"/>
</dbReference>
<dbReference type="PANTHER" id="PTHR43716">
    <property type="entry name" value="D-2-HYDROXYGLUTARATE DEHYDROGENASE, MITOCHONDRIAL"/>
    <property type="match status" value="1"/>
</dbReference>
<dbReference type="InterPro" id="IPR016164">
    <property type="entry name" value="FAD-linked_Oxase-like_C"/>
</dbReference>
<organism evidence="6 7">
    <name type="scientific">Funneliformis geosporum</name>
    <dbReference type="NCBI Taxonomy" id="1117311"/>
    <lineage>
        <taxon>Eukaryota</taxon>
        <taxon>Fungi</taxon>
        <taxon>Fungi incertae sedis</taxon>
        <taxon>Mucoromycota</taxon>
        <taxon>Glomeromycotina</taxon>
        <taxon>Glomeromycetes</taxon>
        <taxon>Glomerales</taxon>
        <taxon>Glomeraceae</taxon>
        <taxon>Funneliformis</taxon>
    </lineage>
</organism>
<keyword evidence="2" id="KW-0285">Flavoprotein</keyword>
<proteinExistence type="predicted"/>
<name>A0A9W4SF13_9GLOM</name>
<dbReference type="AlphaFoldDB" id="A0A9W4SF13"/>
<dbReference type="GO" id="GO:0016491">
    <property type="term" value="F:oxidoreductase activity"/>
    <property type="evidence" value="ECO:0007669"/>
    <property type="project" value="UniProtKB-KW"/>
</dbReference>
<dbReference type="GO" id="GO:0050660">
    <property type="term" value="F:flavin adenine dinucleotide binding"/>
    <property type="evidence" value="ECO:0007669"/>
    <property type="project" value="InterPro"/>
</dbReference>
<comment type="caution">
    <text evidence="6">The sequence shown here is derived from an EMBL/GenBank/DDBJ whole genome shotgun (WGS) entry which is preliminary data.</text>
</comment>
<dbReference type="Gene3D" id="3.30.70.2740">
    <property type="match status" value="1"/>
</dbReference>
<evidence type="ECO:0000256" key="3">
    <source>
        <dbReference type="ARBA" id="ARBA00022827"/>
    </source>
</evidence>
<dbReference type="GO" id="GO:0005739">
    <property type="term" value="C:mitochondrion"/>
    <property type="evidence" value="ECO:0007669"/>
    <property type="project" value="TreeGrafter"/>
</dbReference>
<keyword evidence="3" id="KW-0274">FAD</keyword>
<keyword evidence="4" id="KW-0560">Oxidoreductase</keyword>
<evidence type="ECO:0000256" key="2">
    <source>
        <dbReference type="ARBA" id="ARBA00022630"/>
    </source>
</evidence>
<keyword evidence="7" id="KW-1185">Reference proteome</keyword>
<evidence type="ECO:0000313" key="6">
    <source>
        <dbReference type="EMBL" id="CAI2164718.1"/>
    </source>
</evidence>
<evidence type="ECO:0000313" key="7">
    <source>
        <dbReference type="Proteomes" id="UP001153678"/>
    </source>
</evidence>
<accession>A0A9W4SF13</accession>
<dbReference type="InterPro" id="IPR004113">
    <property type="entry name" value="FAD-bd_oxidored_4_C"/>
</dbReference>
<dbReference type="Proteomes" id="UP001153678">
    <property type="component" value="Unassembled WGS sequence"/>
</dbReference>
<dbReference type="InterPro" id="IPR051264">
    <property type="entry name" value="FAD-oxidored/transferase_4"/>
</dbReference>
<dbReference type="SUPFAM" id="SSF55103">
    <property type="entry name" value="FAD-linked oxidases, C-terminal domain"/>
    <property type="match status" value="1"/>
</dbReference>
<dbReference type="EMBL" id="CAMKVN010000174">
    <property type="protein sequence ID" value="CAI2164718.1"/>
    <property type="molecule type" value="Genomic_DNA"/>
</dbReference>
<sequence>MLYDAIRFRCKGQLSYWWKCGNKDMIASWLYFRMIKDVRIRLQSSGVLGEDKLVSDVIGYGHIGDGNLHLNIVAKTYDPKVTNLIESYVYEWTEHGLGLKAEYLGYTKSPPMISLMNCEPYQHDK</sequence>
<dbReference type="OrthoDB" id="5332616at2759"/>
<evidence type="ECO:0000256" key="1">
    <source>
        <dbReference type="ARBA" id="ARBA00001974"/>
    </source>
</evidence>
<protein>
    <submittedName>
        <fullName evidence="6">7423_t:CDS:1</fullName>
    </submittedName>
</protein>
<evidence type="ECO:0000256" key="4">
    <source>
        <dbReference type="ARBA" id="ARBA00023002"/>
    </source>
</evidence>
<comment type="cofactor">
    <cofactor evidence="1">
        <name>FAD</name>
        <dbReference type="ChEBI" id="CHEBI:57692"/>
    </cofactor>
</comment>
<gene>
    <name evidence="6" type="ORF">FWILDA_LOCUS1708</name>
</gene>
<evidence type="ECO:0000259" key="5">
    <source>
        <dbReference type="Pfam" id="PF02913"/>
    </source>
</evidence>